<dbReference type="AlphaFoldDB" id="A0A5E7ZTQ8"/>
<sequence>MAQDIPQLIASARGFLTSQAYAADERPVLIAIVDQLEKTHAALKPFATAQMEDAHGEKLAEWHAQHDSDGVTLNWDPDFENGSTLTIGQFKRAHAAFQGEA</sequence>
<proteinExistence type="predicted"/>
<dbReference type="EMBL" id="CABVLI010000042">
    <property type="protein sequence ID" value="VVT20515.1"/>
    <property type="molecule type" value="Genomic_DNA"/>
</dbReference>
<dbReference type="RefSeq" id="WP_151991252.1">
    <property type="nucleotide sequence ID" value="NZ_LR701528.1"/>
</dbReference>
<evidence type="ECO:0000313" key="2">
    <source>
        <dbReference type="Proteomes" id="UP000326857"/>
    </source>
</evidence>
<reference evidence="1 2" key="1">
    <citation type="submission" date="2019-09" db="EMBL/GenBank/DDBJ databases">
        <authorList>
            <person name="Dittami M. S."/>
        </authorList>
    </citation>
    <scope>NUCLEOTIDE SEQUENCE [LARGE SCALE GENOMIC DNA]</scope>
    <source>
        <strain evidence="1">SPHINGO391</strain>
    </source>
</reference>
<dbReference type="Proteomes" id="UP000326857">
    <property type="component" value="Unassembled WGS sequence"/>
</dbReference>
<protein>
    <submittedName>
        <fullName evidence="1">Uncharacterized protein</fullName>
    </submittedName>
</protein>
<name>A0A5E7ZTQ8_9SPHN</name>
<organism evidence="1 2">
    <name type="scientific">Sphingomonas aurantiaca</name>
    <dbReference type="NCBI Taxonomy" id="185949"/>
    <lineage>
        <taxon>Bacteria</taxon>
        <taxon>Pseudomonadati</taxon>
        <taxon>Pseudomonadota</taxon>
        <taxon>Alphaproteobacteria</taxon>
        <taxon>Sphingomonadales</taxon>
        <taxon>Sphingomonadaceae</taxon>
        <taxon>Sphingomonas</taxon>
    </lineage>
</organism>
<accession>A0A5E7ZTQ8</accession>
<gene>
    <name evidence="1" type="ORF">SPHINGO391_470078</name>
</gene>
<evidence type="ECO:0000313" key="1">
    <source>
        <dbReference type="EMBL" id="VVT20515.1"/>
    </source>
</evidence>